<evidence type="ECO:0000259" key="23">
    <source>
        <dbReference type="Pfam" id="PF08245"/>
    </source>
</evidence>
<comment type="pathway">
    <text evidence="3">Cofactor biosynthesis; tetrahydrofolylpolyglutamate biosynthesis.</text>
</comment>
<keyword evidence="8 21" id="KW-0436">Ligase</keyword>
<keyword evidence="9" id="KW-0479">Metal-binding</keyword>
<evidence type="ECO:0000256" key="17">
    <source>
        <dbReference type="ARBA" id="ARBA00047493"/>
    </source>
</evidence>
<dbReference type="RefSeq" id="WP_077411329.1">
    <property type="nucleotide sequence ID" value="NZ_JBHRTS010000003.1"/>
</dbReference>
<feature type="domain" description="Mur ligase central" evidence="23">
    <location>
        <begin position="41"/>
        <end position="255"/>
    </location>
</feature>
<keyword evidence="11 21" id="KW-0067">ATP-binding</keyword>
<evidence type="ECO:0000313" key="24">
    <source>
        <dbReference type="EMBL" id="MFC3193877.1"/>
    </source>
</evidence>
<dbReference type="PROSITE" id="PS01012">
    <property type="entry name" value="FOLYLPOLYGLU_SYNT_2"/>
    <property type="match status" value="1"/>
</dbReference>
<evidence type="ECO:0000256" key="10">
    <source>
        <dbReference type="ARBA" id="ARBA00022741"/>
    </source>
</evidence>
<dbReference type="SUPFAM" id="SSF53623">
    <property type="entry name" value="MurD-like peptide ligases, catalytic domain"/>
    <property type="match status" value="1"/>
</dbReference>
<evidence type="ECO:0000256" key="19">
    <source>
        <dbReference type="ARBA" id="ARBA00049035"/>
    </source>
</evidence>
<dbReference type="Gene3D" id="3.40.1190.10">
    <property type="entry name" value="Mur-like, catalytic domain"/>
    <property type="match status" value="1"/>
</dbReference>
<evidence type="ECO:0000256" key="3">
    <source>
        <dbReference type="ARBA" id="ARBA00005150"/>
    </source>
</evidence>
<dbReference type="Gene3D" id="3.90.190.20">
    <property type="entry name" value="Mur ligase, C-terminal domain"/>
    <property type="match status" value="1"/>
</dbReference>
<evidence type="ECO:0000256" key="6">
    <source>
        <dbReference type="ARBA" id="ARBA00013025"/>
    </source>
</evidence>
<dbReference type="InterPro" id="IPR001645">
    <property type="entry name" value="Folylpolyglutamate_synth"/>
</dbReference>
<comment type="similarity">
    <text evidence="4 21">Belongs to the folylpolyglutamate synthase family.</text>
</comment>
<comment type="catalytic activity">
    <reaction evidence="20">
        <text>7,8-dihydropteroate + L-glutamate + ATP = 7,8-dihydrofolate + ADP + phosphate + H(+)</text>
        <dbReference type="Rhea" id="RHEA:23584"/>
        <dbReference type="ChEBI" id="CHEBI:15378"/>
        <dbReference type="ChEBI" id="CHEBI:17839"/>
        <dbReference type="ChEBI" id="CHEBI:29985"/>
        <dbReference type="ChEBI" id="CHEBI:30616"/>
        <dbReference type="ChEBI" id="CHEBI:43474"/>
        <dbReference type="ChEBI" id="CHEBI:57451"/>
        <dbReference type="ChEBI" id="CHEBI:456216"/>
        <dbReference type="EC" id="6.3.2.12"/>
    </reaction>
</comment>
<sequence length="415" mass="45773">MSKLEARLQSLNQEKIDLGLDRLNEVLERLALSLPETIITVGGTNGKGSVVAALSALVSSTGTSFGAFTSPHIHRFNERISVNGQSATDEDILSAFDRIDQVRHDIHLSYFEYALLAALLVFVRHGLEVIILEVGLGGRLDATNVLDADAAIITTVDLDHMDWLGDDIEQIAAEKAGIIRPDQQVVYGGQDVPHNILAKVAETGAHFFSPGRGFDIQSDPSGFSYLSEQHNFHNLPRPALSGDWQIDNFAAALTALLSLGWLFSAEQLNQALKRMSVPGRLQTIQQAPLVLADVAHNRQSATKLAEWLNNNPVAGHTRAVFSVLHDKQMAQWIEAFAEVVDHWFIFELSTPRALSLTELKDQLTTQVTLISQWKSGPEAYQRAVEVSQPDDRVVVFGSFHVLDEVFRDQQVIFSP</sequence>
<dbReference type="InterPro" id="IPR036615">
    <property type="entry name" value="Mur_ligase_C_dom_sf"/>
</dbReference>
<evidence type="ECO:0000256" key="13">
    <source>
        <dbReference type="ARBA" id="ARBA00022909"/>
    </source>
</evidence>
<dbReference type="EC" id="6.3.2.12" evidence="5"/>
<dbReference type="Pfam" id="PF08245">
    <property type="entry name" value="Mur_ligase_M"/>
    <property type="match status" value="1"/>
</dbReference>
<feature type="domain" description="Mur ligase C-terminal" evidence="22">
    <location>
        <begin position="279"/>
        <end position="399"/>
    </location>
</feature>
<dbReference type="InterPro" id="IPR018109">
    <property type="entry name" value="Folylpolyglutamate_synth_CS"/>
</dbReference>
<evidence type="ECO:0000256" key="2">
    <source>
        <dbReference type="ARBA" id="ARBA00004799"/>
    </source>
</evidence>
<keyword evidence="25" id="KW-1185">Reference proteome</keyword>
<protein>
    <recommendedName>
        <fullName evidence="7">Dihydrofolate synthase/folylpolyglutamate synthase</fullName>
        <ecNumber evidence="5">6.3.2.12</ecNumber>
        <ecNumber evidence="6">6.3.2.17</ecNumber>
    </recommendedName>
    <alternativeName>
        <fullName evidence="16">Folylpoly-gamma-glutamate synthetase-dihydrofolate synthetase</fullName>
    </alternativeName>
    <alternativeName>
        <fullName evidence="14">Folylpolyglutamate synthetase</fullName>
    </alternativeName>
    <alternativeName>
        <fullName evidence="15">Tetrahydrofolylpolyglutamate synthase</fullName>
    </alternativeName>
</protein>
<evidence type="ECO:0000256" key="4">
    <source>
        <dbReference type="ARBA" id="ARBA00008276"/>
    </source>
</evidence>
<comment type="caution">
    <text evidence="24">The sequence shown here is derived from an EMBL/GenBank/DDBJ whole genome shotgun (WGS) entry which is preliminary data.</text>
</comment>
<evidence type="ECO:0000256" key="18">
    <source>
        <dbReference type="ARBA" id="ARBA00047808"/>
    </source>
</evidence>
<dbReference type="EMBL" id="JBHRTS010000003">
    <property type="protein sequence ID" value="MFC3193877.1"/>
    <property type="molecule type" value="Genomic_DNA"/>
</dbReference>
<comment type="catalytic activity">
    <reaction evidence="19">
        <text>(6R)-5,10-methylenetetrahydrofolyl-(gamma-L-Glu)(n) + L-glutamate + ATP = (6R)-5,10-methylenetetrahydrofolyl-(gamma-L-Glu)(n+1) + ADP + phosphate + H(+)</text>
        <dbReference type="Rhea" id="RHEA:51912"/>
        <dbReference type="Rhea" id="RHEA-COMP:13257"/>
        <dbReference type="Rhea" id="RHEA-COMP:13258"/>
        <dbReference type="ChEBI" id="CHEBI:15378"/>
        <dbReference type="ChEBI" id="CHEBI:29985"/>
        <dbReference type="ChEBI" id="CHEBI:30616"/>
        <dbReference type="ChEBI" id="CHEBI:43474"/>
        <dbReference type="ChEBI" id="CHEBI:136572"/>
        <dbReference type="ChEBI" id="CHEBI:456216"/>
        <dbReference type="EC" id="6.3.2.17"/>
    </reaction>
</comment>
<dbReference type="Proteomes" id="UP001595533">
    <property type="component" value="Unassembled WGS sequence"/>
</dbReference>
<name>A0ABV7J9N8_9GAMM</name>
<evidence type="ECO:0000256" key="21">
    <source>
        <dbReference type="PIRNR" id="PIRNR001563"/>
    </source>
</evidence>
<evidence type="ECO:0000256" key="9">
    <source>
        <dbReference type="ARBA" id="ARBA00022723"/>
    </source>
</evidence>
<evidence type="ECO:0000256" key="20">
    <source>
        <dbReference type="ARBA" id="ARBA00049161"/>
    </source>
</evidence>
<evidence type="ECO:0000256" key="7">
    <source>
        <dbReference type="ARBA" id="ARBA00019357"/>
    </source>
</evidence>
<comment type="catalytic activity">
    <reaction evidence="17">
        <text>(6S)-5,6,7,8-tetrahydrofolyl-(gamma-L-Glu)(n) + L-glutamate + ATP = (6S)-5,6,7,8-tetrahydrofolyl-(gamma-L-Glu)(n+1) + ADP + phosphate + H(+)</text>
        <dbReference type="Rhea" id="RHEA:10580"/>
        <dbReference type="Rhea" id="RHEA-COMP:14738"/>
        <dbReference type="Rhea" id="RHEA-COMP:14740"/>
        <dbReference type="ChEBI" id="CHEBI:15378"/>
        <dbReference type="ChEBI" id="CHEBI:29985"/>
        <dbReference type="ChEBI" id="CHEBI:30616"/>
        <dbReference type="ChEBI" id="CHEBI:43474"/>
        <dbReference type="ChEBI" id="CHEBI:141005"/>
        <dbReference type="ChEBI" id="CHEBI:456216"/>
        <dbReference type="EC" id="6.3.2.17"/>
    </reaction>
</comment>
<reference evidence="25" key="1">
    <citation type="journal article" date="2019" name="Int. J. Syst. Evol. Microbiol.">
        <title>The Global Catalogue of Microorganisms (GCM) 10K type strain sequencing project: providing services to taxonomists for standard genome sequencing and annotation.</title>
        <authorList>
            <consortium name="The Broad Institute Genomics Platform"/>
            <consortium name="The Broad Institute Genome Sequencing Center for Infectious Disease"/>
            <person name="Wu L."/>
            <person name="Ma J."/>
        </authorList>
    </citation>
    <scope>NUCLEOTIDE SEQUENCE [LARGE SCALE GENOMIC DNA]</scope>
    <source>
        <strain evidence="25">KCTC 42953</strain>
    </source>
</reference>
<comment type="function">
    <text evidence="1">Functions in two distinct reactions of the de novo folate biosynthetic pathway. Catalyzes the addition of a glutamate residue to dihydropteroate (7,8-dihydropteroate or H2Pte) to form dihydrofolate (7,8-dihydrofolate monoglutamate or H2Pte-Glu). Also catalyzes successive additions of L-glutamate to tetrahydrofolate or 10-formyltetrahydrofolate or 5,10-methylenetetrahydrofolate, leading to folylpolyglutamate derivatives.</text>
</comment>
<evidence type="ECO:0000256" key="12">
    <source>
        <dbReference type="ARBA" id="ARBA00022842"/>
    </source>
</evidence>
<dbReference type="PIRSF" id="PIRSF001563">
    <property type="entry name" value="Folylpolyglu_synth"/>
    <property type="match status" value="1"/>
</dbReference>
<evidence type="ECO:0000256" key="5">
    <source>
        <dbReference type="ARBA" id="ARBA00013023"/>
    </source>
</evidence>
<gene>
    <name evidence="24" type="ORF">ACFODZ_06465</name>
</gene>
<dbReference type="Pfam" id="PF02875">
    <property type="entry name" value="Mur_ligase_C"/>
    <property type="match status" value="1"/>
</dbReference>
<proteinExistence type="inferred from homology"/>
<evidence type="ECO:0000256" key="8">
    <source>
        <dbReference type="ARBA" id="ARBA00022598"/>
    </source>
</evidence>
<dbReference type="GO" id="GO:0016874">
    <property type="term" value="F:ligase activity"/>
    <property type="evidence" value="ECO:0007669"/>
    <property type="project" value="UniProtKB-KW"/>
</dbReference>
<dbReference type="EC" id="6.3.2.17" evidence="6"/>
<dbReference type="PANTHER" id="PTHR11136">
    <property type="entry name" value="FOLYLPOLYGLUTAMATE SYNTHASE-RELATED"/>
    <property type="match status" value="1"/>
</dbReference>
<evidence type="ECO:0000256" key="14">
    <source>
        <dbReference type="ARBA" id="ARBA00030048"/>
    </source>
</evidence>
<comment type="pathway">
    <text evidence="2">Cofactor biosynthesis; tetrahydrofolate biosynthesis; 7,8-dihydrofolate from 2-amino-4-hydroxy-6-hydroxymethyl-7,8-dihydropteridine diphosphate and 4-aminobenzoate: step 2/2.</text>
</comment>
<evidence type="ECO:0000256" key="1">
    <source>
        <dbReference type="ARBA" id="ARBA00002714"/>
    </source>
</evidence>
<accession>A0ABV7J9N8</accession>
<dbReference type="NCBIfam" id="TIGR01499">
    <property type="entry name" value="folC"/>
    <property type="match status" value="1"/>
</dbReference>
<organism evidence="24 25">
    <name type="scientific">Marinicella sediminis</name>
    <dbReference type="NCBI Taxonomy" id="1792834"/>
    <lineage>
        <taxon>Bacteria</taxon>
        <taxon>Pseudomonadati</taxon>
        <taxon>Pseudomonadota</taxon>
        <taxon>Gammaproteobacteria</taxon>
        <taxon>Lysobacterales</taxon>
        <taxon>Marinicellaceae</taxon>
        <taxon>Marinicella</taxon>
    </lineage>
</organism>
<dbReference type="InterPro" id="IPR004101">
    <property type="entry name" value="Mur_ligase_C"/>
</dbReference>
<dbReference type="InterPro" id="IPR013221">
    <property type="entry name" value="Mur_ligase_cen"/>
</dbReference>
<dbReference type="SUPFAM" id="SSF53244">
    <property type="entry name" value="MurD-like peptide ligases, peptide-binding domain"/>
    <property type="match status" value="1"/>
</dbReference>
<keyword evidence="13" id="KW-0289">Folate biosynthesis</keyword>
<evidence type="ECO:0000256" key="11">
    <source>
        <dbReference type="ARBA" id="ARBA00022840"/>
    </source>
</evidence>
<keyword evidence="10 21" id="KW-0547">Nucleotide-binding</keyword>
<evidence type="ECO:0000256" key="15">
    <source>
        <dbReference type="ARBA" id="ARBA00030592"/>
    </source>
</evidence>
<evidence type="ECO:0000256" key="16">
    <source>
        <dbReference type="ARBA" id="ARBA00032510"/>
    </source>
</evidence>
<dbReference type="InterPro" id="IPR036565">
    <property type="entry name" value="Mur-like_cat_sf"/>
</dbReference>
<keyword evidence="12" id="KW-0460">Magnesium</keyword>
<dbReference type="PANTHER" id="PTHR11136:SF0">
    <property type="entry name" value="DIHYDROFOLATE SYNTHETASE-RELATED"/>
    <property type="match status" value="1"/>
</dbReference>
<evidence type="ECO:0000259" key="22">
    <source>
        <dbReference type="Pfam" id="PF02875"/>
    </source>
</evidence>
<evidence type="ECO:0000313" key="25">
    <source>
        <dbReference type="Proteomes" id="UP001595533"/>
    </source>
</evidence>
<comment type="catalytic activity">
    <reaction evidence="18">
        <text>10-formyltetrahydrofolyl-(gamma-L-Glu)(n) + L-glutamate + ATP = 10-formyltetrahydrofolyl-(gamma-L-Glu)(n+1) + ADP + phosphate + H(+)</text>
        <dbReference type="Rhea" id="RHEA:51904"/>
        <dbReference type="Rhea" id="RHEA-COMP:13088"/>
        <dbReference type="Rhea" id="RHEA-COMP:14300"/>
        <dbReference type="ChEBI" id="CHEBI:15378"/>
        <dbReference type="ChEBI" id="CHEBI:29985"/>
        <dbReference type="ChEBI" id="CHEBI:30616"/>
        <dbReference type="ChEBI" id="CHEBI:43474"/>
        <dbReference type="ChEBI" id="CHEBI:134413"/>
        <dbReference type="ChEBI" id="CHEBI:456216"/>
        <dbReference type="EC" id="6.3.2.17"/>
    </reaction>
</comment>